<reference evidence="6 7" key="1">
    <citation type="submission" date="2021-01" db="EMBL/GenBank/DDBJ databases">
        <title>Whole genome shotgun sequence of Plantactinospora mayteni NBRC 109088.</title>
        <authorList>
            <person name="Komaki H."/>
            <person name="Tamura T."/>
        </authorList>
    </citation>
    <scope>NUCLEOTIDE SEQUENCE [LARGE SCALE GENOMIC DNA]</scope>
    <source>
        <strain evidence="6 7">NBRC 109088</strain>
    </source>
</reference>
<proteinExistence type="inferred from homology"/>
<dbReference type="CDD" id="cd16277">
    <property type="entry name" value="metallo-hydrolase-like_MBL-fold"/>
    <property type="match status" value="1"/>
</dbReference>
<feature type="domain" description="Metallo-beta-lactamase" evidence="5">
    <location>
        <begin position="59"/>
        <end position="264"/>
    </location>
</feature>
<dbReference type="InterPro" id="IPR001279">
    <property type="entry name" value="Metallo-B-lactamas"/>
</dbReference>
<evidence type="ECO:0000259" key="5">
    <source>
        <dbReference type="SMART" id="SM00849"/>
    </source>
</evidence>
<accession>A0ABQ4EW71</accession>
<dbReference type="RefSeq" id="WP_203860253.1">
    <property type="nucleotide sequence ID" value="NZ_BAAAZQ010000027.1"/>
</dbReference>
<comment type="caution">
    <text evidence="6">The sequence shown here is derived from an EMBL/GenBank/DDBJ whole genome shotgun (WGS) entry which is preliminary data.</text>
</comment>
<dbReference type="Proteomes" id="UP000621500">
    <property type="component" value="Unassembled WGS sequence"/>
</dbReference>
<dbReference type="SMART" id="SM00849">
    <property type="entry name" value="Lactamase_B"/>
    <property type="match status" value="1"/>
</dbReference>
<organism evidence="6 7">
    <name type="scientific">Plantactinospora mayteni</name>
    <dbReference type="NCBI Taxonomy" id="566021"/>
    <lineage>
        <taxon>Bacteria</taxon>
        <taxon>Bacillati</taxon>
        <taxon>Actinomycetota</taxon>
        <taxon>Actinomycetes</taxon>
        <taxon>Micromonosporales</taxon>
        <taxon>Micromonosporaceae</taxon>
        <taxon>Plantactinospora</taxon>
    </lineage>
</organism>
<dbReference type="Pfam" id="PF00753">
    <property type="entry name" value="Lactamase_B"/>
    <property type="match status" value="1"/>
</dbReference>
<evidence type="ECO:0000313" key="7">
    <source>
        <dbReference type="Proteomes" id="UP000621500"/>
    </source>
</evidence>
<dbReference type="InterPro" id="IPR051013">
    <property type="entry name" value="MBL_superfamily_lactonases"/>
</dbReference>
<dbReference type="PANTHER" id="PTHR42978:SF6">
    <property type="entry name" value="QUORUM-QUENCHING LACTONASE YTNP-RELATED"/>
    <property type="match status" value="1"/>
</dbReference>
<keyword evidence="7" id="KW-1185">Reference proteome</keyword>
<evidence type="ECO:0000256" key="2">
    <source>
        <dbReference type="ARBA" id="ARBA00022723"/>
    </source>
</evidence>
<dbReference type="SUPFAM" id="SSF56281">
    <property type="entry name" value="Metallo-hydrolase/oxidoreductase"/>
    <property type="match status" value="1"/>
</dbReference>
<protein>
    <submittedName>
        <fullName evidence="6">MBL fold metallo-hydrolase</fullName>
    </submittedName>
</protein>
<dbReference type="EMBL" id="BONX01000036">
    <property type="protein sequence ID" value="GIG98854.1"/>
    <property type="molecule type" value="Genomic_DNA"/>
</dbReference>
<keyword evidence="4" id="KW-0862">Zinc</keyword>
<name>A0ABQ4EW71_9ACTN</name>
<dbReference type="PANTHER" id="PTHR42978">
    <property type="entry name" value="QUORUM-QUENCHING LACTONASE YTNP-RELATED-RELATED"/>
    <property type="match status" value="1"/>
</dbReference>
<dbReference type="Gene3D" id="3.60.15.10">
    <property type="entry name" value="Ribonuclease Z/Hydroxyacylglutathione hydrolase-like"/>
    <property type="match status" value="1"/>
</dbReference>
<evidence type="ECO:0000256" key="3">
    <source>
        <dbReference type="ARBA" id="ARBA00022801"/>
    </source>
</evidence>
<comment type="similarity">
    <text evidence="1">Belongs to the metallo-beta-lactamase superfamily.</text>
</comment>
<evidence type="ECO:0000313" key="6">
    <source>
        <dbReference type="EMBL" id="GIG98854.1"/>
    </source>
</evidence>
<keyword evidence="2" id="KW-0479">Metal-binding</keyword>
<dbReference type="InterPro" id="IPR036866">
    <property type="entry name" value="RibonucZ/Hydroxyglut_hydro"/>
</dbReference>
<keyword evidence="3" id="KW-0378">Hydrolase</keyword>
<sequence length="272" mass="28978">MLSRSVGPITVVALPDAEGLFFQPRTEAFPTATAAHWRLADERDPGAVTADGQWRLPFRCFALRVDDGPAAGRVIMIDAGIGPADAPARSWAPVPGRLPAELAAAGIAPEQVDTVVLTHLHTDHIGWAVTGPAGTPYFRNARYLLQRAEIAAFRRYDPSGVTGYLLDPLTAAGQLDPLDGDTRLGPGIRILATPGHTPGHQSVLVEHADHSLLLTGDLLVHAVQLLAPELPYAHEDDPVTARASRERMLTELAARPSATLGTPHLSTPFVPL</sequence>
<evidence type="ECO:0000256" key="1">
    <source>
        <dbReference type="ARBA" id="ARBA00007749"/>
    </source>
</evidence>
<gene>
    <name evidence="6" type="ORF">Pma05_54270</name>
</gene>
<evidence type="ECO:0000256" key="4">
    <source>
        <dbReference type="ARBA" id="ARBA00022833"/>
    </source>
</evidence>